<proteinExistence type="predicted"/>
<name>A0ABP7CSI8_9ACTN</name>
<feature type="transmembrane region" description="Helical" evidence="2">
    <location>
        <begin position="43"/>
        <end position="62"/>
    </location>
</feature>
<keyword evidence="2" id="KW-0812">Transmembrane</keyword>
<accession>A0ABP7CSI8</accession>
<gene>
    <name evidence="3" type="ORF">GCM10022224_069510</name>
</gene>
<sequence>MTDLEDALRQTLTRAVPYAPRTSEALVTHVETRYRARRRARRALAVTVAAVVAATGATAVVVQNRTEPSGLTAERGAPSARASDHPPPLEEVWPQAVTRVPTHLPDGRRYRPVELLDDRTMLILSWDSDGRYALHTYDLDTRTARQLTPVAGQSPENLTTGEEHVAWWVIDGDRAAVWAAPLAGGAARKVTAFRGVPDRLAIARGKVYLSVTGGGLFAAPLTGGAAEPVSRAGQASLLDYPWVGTAARGFTDLLNLETGERDRAVVRTGETDVVCDSAYCVLSREGRWFVRRRDGSQERPMNQSALIQAPGMGRDVPFAGRVQVAMSATAGYSLIDLATGEAGDFGIRPGADGMLVIVGLVASGGLVSYELGVERVVIDLESIP</sequence>
<reference evidence="4" key="1">
    <citation type="journal article" date="2019" name="Int. J. Syst. Evol. Microbiol.">
        <title>The Global Catalogue of Microorganisms (GCM) 10K type strain sequencing project: providing services to taxonomists for standard genome sequencing and annotation.</title>
        <authorList>
            <consortium name="The Broad Institute Genomics Platform"/>
            <consortium name="The Broad Institute Genome Sequencing Center for Infectious Disease"/>
            <person name="Wu L."/>
            <person name="Ma J."/>
        </authorList>
    </citation>
    <scope>NUCLEOTIDE SEQUENCE [LARGE SCALE GENOMIC DNA]</scope>
    <source>
        <strain evidence="4">JCM 16904</strain>
    </source>
</reference>
<keyword evidence="4" id="KW-1185">Reference proteome</keyword>
<dbReference type="SUPFAM" id="SSF82171">
    <property type="entry name" value="DPP6 N-terminal domain-like"/>
    <property type="match status" value="1"/>
</dbReference>
<protein>
    <submittedName>
        <fullName evidence="3">Uncharacterized protein</fullName>
    </submittedName>
</protein>
<dbReference type="RefSeq" id="WP_344887569.1">
    <property type="nucleotide sequence ID" value="NZ_BAAAZP010000140.1"/>
</dbReference>
<evidence type="ECO:0000313" key="4">
    <source>
        <dbReference type="Proteomes" id="UP001500902"/>
    </source>
</evidence>
<organism evidence="3 4">
    <name type="scientific">Nonomuraea antimicrobica</name>
    <dbReference type="NCBI Taxonomy" id="561173"/>
    <lineage>
        <taxon>Bacteria</taxon>
        <taxon>Bacillati</taxon>
        <taxon>Actinomycetota</taxon>
        <taxon>Actinomycetes</taxon>
        <taxon>Streptosporangiales</taxon>
        <taxon>Streptosporangiaceae</taxon>
        <taxon>Nonomuraea</taxon>
    </lineage>
</organism>
<feature type="region of interest" description="Disordered" evidence="1">
    <location>
        <begin position="65"/>
        <end position="89"/>
    </location>
</feature>
<comment type="caution">
    <text evidence="3">The sequence shown here is derived from an EMBL/GenBank/DDBJ whole genome shotgun (WGS) entry which is preliminary data.</text>
</comment>
<dbReference type="EMBL" id="BAAAZP010000140">
    <property type="protein sequence ID" value="GAA3694074.1"/>
    <property type="molecule type" value="Genomic_DNA"/>
</dbReference>
<keyword evidence="2" id="KW-0472">Membrane</keyword>
<evidence type="ECO:0000256" key="2">
    <source>
        <dbReference type="SAM" id="Phobius"/>
    </source>
</evidence>
<evidence type="ECO:0000256" key="1">
    <source>
        <dbReference type="SAM" id="MobiDB-lite"/>
    </source>
</evidence>
<dbReference type="Proteomes" id="UP001500902">
    <property type="component" value="Unassembled WGS sequence"/>
</dbReference>
<evidence type="ECO:0000313" key="3">
    <source>
        <dbReference type="EMBL" id="GAA3694074.1"/>
    </source>
</evidence>
<keyword evidence="2" id="KW-1133">Transmembrane helix</keyword>